<proteinExistence type="predicted"/>
<evidence type="ECO:0000256" key="4">
    <source>
        <dbReference type="ARBA" id="ARBA00022741"/>
    </source>
</evidence>
<keyword evidence="11" id="KW-1185">Reference proteome</keyword>
<comment type="subcellular location">
    <subcellularLocation>
        <location evidence="1">Cell membrane</location>
    </subcellularLocation>
</comment>
<keyword evidence="7 8" id="KW-0472">Membrane</keyword>
<dbReference type="Proteomes" id="UP000828924">
    <property type="component" value="Chromosome"/>
</dbReference>
<keyword evidence="3 8" id="KW-0812">Transmembrane</keyword>
<keyword evidence="6" id="KW-0051">Antiviral defense</keyword>
<evidence type="ECO:0000256" key="8">
    <source>
        <dbReference type="SAM" id="Phobius"/>
    </source>
</evidence>
<name>A0ABY3WD30_9ACTN</name>
<dbReference type="InterPro" id="IPR043760">
    <property type="entry name" value="PycTM_dom"/>
</dbReference>
<dbReference type="EMBL" id="CP071872">
    <property type="protein sequence ID" value="UNM10120.1"/>
    <property type="molecule type" value="Genomic_DNA"/>
</dbReference>
<evidence type="ECO:0000313" key="10">
    <source>
        <dbReference type="EMBL" id="UNM10120.1"/>
    </source>
</evidence>
<gene>
    <name evidence="10" type="ORF">J4032_00090</name>
</gene>
<protein>
    <recommendedName>
        <fullName evidence="9">Pycsar effector protein domain-containing protein</fullName>
    </recommendedName>
</protein>
<feature type="transmembrane region" description="Helical" evidence="8">
    <location>
        <begin position="57"/>
        <end position="81"/>
    </location>
</feature>
<feature type="domain" description="Pycsar effector protein" evidence="9">
    <location>
        <begin position="8"/>
        <end position="164"/>
    </location>
</feature>
<reference evidence="10 11" key="1">
    <citation type="submission" date="2021-03" db="EMBL/GenBank/DDBJ databases">
        <title>Complete genome of Streptomyces formicae strain 1H-GS9 (DSM 100524).</title>
        <authorList>
            <person name="Atanasov K.E."/>
            <person name="Altabella T."/>
            <person name="Ferrer A."/>
        </authorList>
    </citation>
    <scope>NUCLEOTIDE SEQUENCE [LARGE SCALE GENOMIC DNA]</scope>
    <source>
        <strain evidence="10 11">1H-GS9</strain>
    </source>
</reference>
<accession>A0ABY3WD30</accession>
<evidence type="ECO:0000256" key="5">
    <source>
        <dbReference type="ARBA" id="ARBA00022989"/>
    </source>
</evidence>
<organism evidence="10 11">
    <name type="scientific">Streptomyces formicae</name>
    <dbReference type="NCBI Taxonomy" id="1616117"/>
    <lineage>
        <taxon>Bacteria</taxon>
        <taxon>Bacillati</taxon>
        <taxon>Actinomycetota</taxon>
        <taxon>Actinomycetes</taxon>
        <taxon>Kitasatosporales</taxon>
        <taxon>Streptomycetaceae</taxon>
        <taxon>Streptomyces</taxon>
    </lineage>
</organism>
<keyword evidence="4" id="KW-0547">Nucleotide-binding</keyword>
<evidence type="ECO:0000313" key="11">
    <source>
        <dbReference type="Proteomes" id="UP000828924"/>
    </source>
</evidence>
<dbReference type="Pfam" id="PF18967">
    <property type="entry name" value="PycTM"/>
    <property type="match status" value="1"/>
</dbReference>
<evidence type="ECO:0000256" key="3">
    <source>
        <dbReference type="ARBA" id="ARBA00022692"/>
    </source>
</evidence>
<evidence type="ECO:0000259" key="9">
    <source>
        <dbReference type="Pfam" id="PF18967"/>
    </source>
</evidence>
<sequence>MTADPLDTAWRVHGALVEWTGKADSKAAFALTLQSTGLAVVAVLVSTQRGLNPSGGVAAVAFLVIGAALLALGAGFAVAAVSPSLGMGQGGQRPVARDAFLYFGHLRLWDPGELEATLRQTDPLPSLTRQLVVMSSIAWAKHRRVQWSLTCGAAGVVFVVVSVAAGQ</sequence>
<evidence type="ECO:0000256" key="7">
    <source>
        <dbReference type="ARBA" id="ARBA00023136"/>
    </source>
</evidence>
<keyword evidence="2" id="KW-1003">Cell membrane</keyword>
<dbReference type="RefSeq" id="WP_242328602.1">
    <property type="nucleotide sequence ID" value="NZ_CP071872.1"/>
</dbReference>
<feature type="transmembrane region" description="Helical" evidence="8">
    <location>
        <begin position="27"/>
        <end position="45"/>
    </location>
</feature>
<evidence type="ECO:0000256" key="1">
    <source>
        <dbReference type="ARBA" id="ARBA00004236"/>
    </source>
</evidence>
<evidence type="ECO:0000256" key="2">
    <source>
        <dbReference type="ARBA" id="ARBA00022475"/>
    </source>
</evidence>
<evidence type="ECO:0000256" key="6">
    <source>
        <dbReference type="ARBA" id="ARBA00023118"/>
    </source>
</evidence>
<feature type="transmembrane region" description="Helical" evidence="8">
    <location>
        <begin position="145"/>
        <end position="165"/>
    </location>
</feature>
<keyword evidence="5 8" id="KW-1133">Transmembrane helix</keyword>